<evidence type="ECO:0000256" key="3">
    <source>
        <dbReference type="ARBA" id="ARBA00022842"/>
    </source>
</evidence>
<dbReference type="Proteomes" id="UP000222366">
    <property type="component" value="Unassembled WGS sequence"/>
</dbReference>
<reference evidence="4 5" key="1">
    <citation type="journal article" date="2017" name="Nat. Microbiol.">
        <title>Natural product diversity associated with the nematode symbionts Photorhabdus and Xenorhabdus.</title>
        <authorList>
            <person name="Tobias N.J."/>
            <person name="Wolff H."/>
            <person name="Djahanschiri B."/>
            <person name="Grundmann F."/>
            <person name="Kronenwerth M."/>
            <person name="Shi Y.M."/>
            <person name="Simonyi S."/>
            <person name="Grun P."/>
            <person name="Shapiro-Ilan D."/>
            <person name="Pidot S.J."/>
            <person name="Stinear T.P."/>
            <person name="Ebersberger I."/>
            <person name="Bode H.B."/>
        </authorList>
    </citation>
    <scope>NUCLEOTIDE SEQUENCE [LARGE SCALE GENOMIC DNA]</scope>
    <source>
        <strain evidence="4 5">DSM 17904</strain>
    </source>
</reference>
<dbReference type="EMBL" id="NJAJ01000009">
    <property type="protein sequence ID" value="PHM66370.1"/>
    <property type="molecule type" value="Genomic_DNA"/>
</dbReference>
<evidence type="ECO:0000256" key="1">
    <source>
        <dbReference type="ARBA" id="ARBA00022723"/>
    </source>
</evidence>
<organism evidence="4 5">
    <name type="scientific">Xenorhabdus stockiae</name>
    <dbReference type="NCBI Taxonomy" id="351614"/>
    <lineage>
        <taxon>Bacteria</taxon>
        <taxon>Pseudomonadati</taxon>
        <taxon>Pseudomonadota</taxon>
        <taxon>Gammaproteobacteria</taxon>
        <taxon>Enterobacterales</taxon>
        <taxon>Morganellaceae</taxon>
        <taxon>Xenorhabdus</taxon>
    </lineage>
</organism>
<dbReference type="NCBIfam" id="TIGR01488">
    <property type="entry name" value="HAD-SF-IB"/>
    <property type="match status" value="1"/>
</dbReference>
<evidence type="ECO:0000313" key="5">
    <source>
        <dbReference type="Proteomes" id="UP000222366"/>
    </source>
</evidence>
<protein>
    <submittedName>
        <fullName evidence="4">Haloacid dehalogenase</fullName>
    </submittedName>
</protein>
<comment type="caution">
    <text evidence="4">The sequence shown here is derived from an EMBL/GenBank/DDBJ whole genome shotgun (WGS) entry which is preliminary data.</text>
</comment>
<dbReference type="Gene3D" id="1.20.1440.100">
    <property type="entry name" value="SG protein - dephosphorylation function"/>
    <property type="match status" value="1"/>
</dbReference>
<evidence type="ECO:0000313" key="4">
    <source>
        <dbReference type="EMBL" id="PHM66370.1"/>
    </source>
</evidence>
<dbReference type="PANTHER" id="PTHR43344:SF13">
    <property type="entry name" value="PHOSPHATASE RV3661-RELATED"/>
    <property type="match status" value="1"/>
</dbReference>
<dbReference type="InterPro" id="IPR023214">
    <property type="entry name" value="HAD_sf"/>
</dbReference>
<name>A0A2D0KSG3_9GAMM</name>
<keyword evidence="3" id="KW-0460">Magnesium</keyword>
<keyword evidence="2" id="KW-0378">Hydrolase</keyword>
<dbReference type="Pfam" id="PF12710">
    <property type="entry name" value="HAD"/>
    <property type="match status" value="1"/>
</dbReference>
<dbReference type="InterPro" id="IPR050582">
    <property type="entry name" value="HAD-like_SerB"/>
</dbReference>
<dbReference type="Gene3D" id="3.40.50.1000">
    <property type="entry name" value="HAD superfamily/HAD-like"/>
    <property type="match status" value="1"/>
</dbReference>
<proteinExistence type="predicted"/>
<dbReference type="PANTHER" id="PTHR43344">
    <property type="entry name" value="PHOSPHOSERINE PHOSPHATASE"/>
    <property type="match status" value="1"/>
</dbReference>
<evidence type="ECO:0000256" key="2">
    <source>
        <dbReference type="ARBA" id="ARBA00022801"/>
    </source>
</evidence>
<gene>
    <name evidence="4" type="ORF">Xsto_01302</name>
</gene>
<accession>A0A2D0KSG3</accession>
<sequence>MSQPIQKLGNSSIRQAKCQAAFFDLDSTILDMHTMILFAQYLGKKKVVKEQQVIEMLSAVKNAEKNGASREKTNGLFFTILSGIKQDNYLELGFQWWNSAEKKLLSPVYQEYEKLKINGDHVVAISGSYSCCVQAIGESLGMTAWYGSEPEINNRILTGAVRVAMVGDCKRRKVLEYLSTHSENIISSLAFGDHPSDFPMLSAVNSACYVHSYPIDAASLSYAKTQGWRLIDVSGNTVTTNFASTSS</sequence>
<keyword evidence="1" id="KW-0479">Metal-binding</keyword>
<dbReference type="GO" id="GO:0046872">
    <property type="term" value="F:metal ion binding"/>
    <property type="evidence" value="ECO:0007669"/>
    <property type="project" value="UniProtKB-KW"/>
</dbReference>
<dbReference type="InterPro" id="IPR036412">
    <property type="entry name" value="HAD-like_sf"/>
</dbReference>
<dbReference type="SUPFAM" id="SSF56784">
    <property type="entry name" value="HAD-like"/>
    <property type="match status" value="1"/>
</dbReference>
<dbReference type="AlphaFoldDB" id="A0A2D0KSG3"/>
<dbReference type="GO" id="GO:0016787">
    <property type="term" value="F:hydrolase activity"/>
    <property type="evidence" value="ECO:0007669"/>
    <property type="project" value="UniProtKB-KW"/>
</dbReference>
<keyword evidence="5" id="KW-1185">Reference proteome</keyword>
<dbReference type="RefSeq" id="WP_099124426.1">
    <property type="nucleotide sequence ID" value="NZ_CAWNRH010000170.1"/>
</dbReference>